<keyword evidence="7" id="KW-0408">Iron</keyword>
<evidence type="ECO:0000256" key="4">
    <source>
        <dbReference type="ARBA" id="ARBA00022617"/>
    </source>
</evidence>
<evidence type="ECO:0000256" key="7">
    <source>
        <dbReference type="ARBA" id="ARBA00023004"/>
    </source>
</evidence>
<evidence type="ECO:0000256" key="8">
    <source>
        <dbReference type="ARBA" id="ARBA00023033"/>
    </source>
</evidence>
<keyword evidence="8" id="KW-0503">Monooxygenase</keyword>
<sequence length="421" mass="47229">MTATVPARPYHDVDISSAAFWRLPFEQRDSSFAQLRREAPVSWHPPMEVPGLPPEVHGEPGFWALVRAREIAFASENHELFSSDSHRYWGVSFRPRDPKPAPTFLEMDPPEHTRYRRIMSGAFTPRAVRRLSEKIEQRAEEIVERVIGAGEIDFVREVASKLPMLTVADMIGVPGSLAEEFAEAGDKAMGANDPAIAGDADPQQFFQDQLVILREIGLELIRERRSNPRDDLATALALADFDGRHLTDDEIESVMLLLSVAGNDTTKQTTSHTVVQLWRNPDQKAWLTEDFEGRIDRSIEEFVRHASPVIQFARTATQDVEIAGQVIPAGDKVVLFYASANRDDAEFEDPDRFDLTRPPHPHTGFGGGGVHYCLGSHLGRAQLKALFRQLLTKLPNMEVGEPEPLVSEFIHGIRRLPVRIP</sequence>
<comment type="caution">
    <text evidence="9">The sequence shown here is derived from an EMBL/GenBank/DDBJ whole genome shotgun (WGS) entry which is preliminary data.</text>
</comment>
<dbReference type="FunFam" id="1.10.630.10:FF:000018">
    <property type="entry name" value="Cytochrome P450 monooxygenase"/>
    <property type="match status" value="1"/>
</dbReference>
<dbReference type="Pfam" id="PF00067">
    <property type="entry name" value="p450"/>
    <property type="match status" value="1"/>
</dbReference>
<accession>A0A4R4XSQ9</accession>
<comment type="subcellular location">
    <subcellularLocation>
        <location evidence="1">Cytoplasm</location>
    </subcellularLocation>
</comment>
<gene>
    <name evidence="9" type="ORF">E1288_44545</name>
</gene>
<dbReference type="SUPFAM" id="SSF48264">
    <property type="entry name" value="Cytochrome P450"/>
    <property type="match status" value="1"/>
</dbReference>
<dbReference type="InterPro" id="IPR036396">
    <property type="entry name" value="Cyt_P450_sf"/>
</dbReference>
<dbReference type="PANTHER" id="PTHR46696">
    <property type="entry name" value="P450, PUTATIVE (EUROFUNG)-RELATED"/>
    <property type="match status" value="1"/>
</dbReference>
<comment type="similarity">
    <text evidence="2">Belongs to the cytochrome P450 family.</text>
</comment>
<dbReference type="GO" id="GO:0036199">
    <property type="term" value="F:cholest-4-en-3-one 26-monooxygenase activity"/>
    <property type="evidence" value="ECO:0007669"/>
    <property type="project" value="TreeGrafter"/>
</dbReference>
<dbReference type="InterPro" id="IPR002397">
    <property type="entry name" value="Cyt_P450_B"/>
</dbReference>
<keyword evidence="4" id="KW-0349">Heme</keyword>
<dbReference type="PANTHER" id="PTHR46696:SF4">
    <property type="entry name" value="BIOTIN BIOSYNTHESIS CYTOCHROME P450"/>
    <property type="match status" value="1"/>
</dbReference>
<proteinExistence type="inferred from homology"/>
<dbReference type="PRINTS" id="PR00359">
    <property type="entry name" value="BP450"/>
</dbReference>
<dbReference type="Proteomes" id="UP000294947">
    <property type="component" value="Unassembled WGS sequence"/>
</dbReference>
<keyword evidence="3" id="KW-0963">Cytoplasm</keyword>
<dbReference type="EMBL" id="SMKW01000145">
    <property type="protein sequence ID" value="TDD34356.1"/>
    <property type="molecule type" value="Genomic_DNA"/>
</dbReference>
<evidence type="ECO:0000256" key="6">
    <source>
        <dbReference type="ARBA" id="ARBA00023002"/>
    </source>
</evidence>
<dbReference type="GO" id="GO:0008395">
    <property type="term" value="F:steroid hydroxylase activity"/>
    <property type="evidence" value="ECO:0007669"/>
    <property type="project" value="TreeGrafter"/>
</dbReference>
<reference evidence="9 10" key="1">
    <citation type="submission" date="2019-03" db="EMBL/GenBank/DDBJ databases">
        <title>Draft genome sequences of novel Actinobacteria.</title>
        <authorList>
            <person name="Sahin N."/>
            <person name="Ay H."/>
            <person name="Saygin H."/>
        </authorList>
    </citation>
    <scope>NUCLEOTIDE SEQUENCE [LARGE SCALE GENOMIC DNA]</scope>
    <source>
        <strain evidence="9 10">7K502</strain>
    </source>
</reference>
<organism evidence="9 10">
    <name type="scientific">Saccharopolyspora elongata</name>
    <dbReference type="NCBI Taxonomy" id="2530387"/>
    <lineage>
        <taxon>Bacteria</taxon>
        <taxon>Bacillati</taxon>
        <taxon>Actinomycetota</taxon>
        <taxon>Actinomycetes</taxon>
        <taxon>Pseudonocardiales</taxon>
        <taxon>Pseudonocardiaceae</taxon>
        <taxon>Saccharopolyspora</taxon>
    </lineage>
</organism>
<evidence type="ECO:0000256" key="3">
    <source>
        <dbReference type="ARBA" id="ARBA00022490"/>
    </source>
</evidence>
<dbReference type="GO" id="GO:0005506">
    <property type="term" value="F:iron ion binding"/>
    <property type="evidence" value="ECO:0007669"/>
    <property type="project" value="InterPro"/>
</dbReference>
<evidence type="ECO:0000256" key="2">
    <source>
        <dbReference type="ARBA" id="ARBA00010617"/>
    </source>
</evidence>
<dbReference type="GO" id="GO:0005737">
    <property type="term" value="C:cytoplasm"/>
    <property type="evidence" value="ECO:0007669"/>
    <property type="project" value="UniProtKB-SubCell"/>
</dbReference>
<dbReference type="RefSeq" id="WP_132495172.1">
    <property type="nucleotide sequence ID" value="NZ_SMKW01000145.1"/>
</dbReference>
<keyword evidence="6" id="KW-0560">Oxidoreductase</keyword>
<evidence type="ECO:0000313" key="10">
    <source>
        <dbReference type="Proteomes" id="UP000294947"/>
    </source>
</evidence>
<name>A0A4R4XSQ9_9PSEU</name>
<protein>
    <submittedName>
        <fullName evidence="9">Cytochrome P450</fullName>
    </submittedName>
</protein>
<dbReference type="InterPro" id="IPR001128">
    <property type="entry name" value="Cyt_P450"/>
</dbReference>
<dbReference type="AlphaFoldDB" id="A0A4R4XSQ9"/>
<evidence type="ECO:0000256" key="1">
    <source>
        <dbReference type="ARBA" id="ARBA00004496"/>
    </source>
</evidence>
<dbReference type="Gene3D" id="1.10.630.10">
    <property type="entry name" value="Cytochrome P450"/>
    <property type="match status" value="1"/>
</dbReference>
<dbReference type="CDD" id="cd11033">
    <property type="entry name" value="CYP142-like"/>
    <property type="match status" value="1"/>
</dbReference>
<dbReference type="GO" id="GO:0006707">
    <property type="term" value="P:cholesterol catabolic process"/>
    <property type="evidence" value="ECO:0007669"/>
    <property type="project" value="TreeGrafter"/>
</dbReference>
<evidence type="ECO:0000256" key="5">
    <source>
        <dbReference type="ARBA" id="ARBA00022723"/>
    </source>
</evidence>
<dbReference type="OrthoDB" id="5241086at2"/>
<keyword evidence="10" id="KW-1185">Reference proteome</keyword>
<evidence type="ECO:0000313" key="9">
    <source>
        <dbReference type="EMBL" id="TDD34356.1"/>
    </source>
</evidence>
<dbReference type="GO" id="GO:0020037">
    <property type="term" value="F:heme binding"/>
    <property type="evidence" value="ECO:0007669"/>
    <property type="project" value="InterPro"/>
</dbReference>
<keyword evidence="5" id="KW-0479">Metal-binding</keyword>